<organism evidence="2 3">
    <name type="scientific">Striga hermonthica</name>
    <name type="common">Purple witchweed</name>
    <name type="synonym">Buchnera hermonthica</name>
    <dbReference type="NCBI Taxonomy" id="68872"/>
    <lineage>
        <taxon>Eukaryota</taxon>
        <taxon>Viridiplantae</taxon>
        <taxon>Streptophyta</taxon>
        <taxon>Embryophyta</taxon>
        <taxon>Tracheophyta</taxon>
        <taxon>Spermatophyta</taxon>
        <taxon>Magnoliopsida</taxon>
        <taxon>eudicotyledons</taxon>
        <taxon>Gunneridae</taxon>
        <taxon>Pentapetalae</taxon>
        <taxon>asterids</taxon>
        <taxon>lamiids</taxon>
        <taxon>Lamiales</taxon>
        <taxon>Orobanchaceae</taxon>
        <taxon>Buchnereae</taxon>
        <taxon>Striga</taxon>
    </lineage>
</organism>
<proteinExistence type="predicted"/>
<dbReference type="Proteomes" id="UP001153555">
    <property type="component" value="Unassembled WGS sequence"/>
</dbReference>
<protein>
    <submittedName>
        <fullName evidence="2">Uncharacterized protein</fullName>
    </submittedName>
</protein>
<dbReference type="AlphaFoldDB" id="A0A9N7R6N0"/>
<accession>A0A9N7R6N0</accession>
<dbReference type="OrthoDB" id="914153at2759"/>
<sequence length="198" mass="21440">MKIYSTSSQNGHSFLVPANAGNHAANQNLGIPPNLSFRNSVVSVPPQIPVQPRGPTFTHRYHPYQLPSSSRSAVGIGLSGTGPSGPLKIFPTIGPKIPDICTSNIMEGSNTRFPMNPCTSASPGHSRFVTDGSFGSRIPSTSLGKHPLPDKKNEPEDPFAHYTRPYIMQLDKPIEKMTDHVNADDDKSPDELDLTLKL</sequence>
<feature type="region of interest" description="Disordered" evidence="1">
    <location>
        <begin position="132"/>
        <end position="159"/>
    </location>
</feature>
<gene>
    <name evidence="2" type="ORF">SHERM_17037</name>
</gene>
<evidence type="ECO:0000313" key="3">
    <source>
        <dbReference type="Proteomes" id="UP001153555"/>
    </source>
</evidence>
<evidence type="ECO:0000313" key="2">
    <source>
        <dbReference type="EMBL" id="CAA0817460.1"/>
    </source>
</evidence>
<name>A0A9N7R6N0_STRHE</name>
<evidence type="ECO:0000256" key="1">
    <source>
        <dbReference type="SAM" id="MobiDB-lite"/>
    </source>
</evidence>
<feature type="compositionally biased region" description="Basic and acidic residues" evidence="1">
    <location>
        <begin position="147"/>
        <end position="159"/>
    </location>
</feature>
<dbReference type="EMBL" id="CACSLK010015970">
    <property type="protein sequence ID" value="CAA0817460.1"/>
    <property type="molecule type" value="Genomic_DNA"/>
</dbReference>
<comment type="caution">
    <text evidence="2">The sequence shown here is derived from an EMBL/GenBank/DDBJ whole genome shotgun (WGS) entry which is preliminary data.</text>
</comment>
<keyword evidence="3" id="KW-1185">Reference proteome</keyword>
<feature type="region of interest" description="Disordered" evidence="1">
    <location>
        <begin position="177"/>
        <end position="198"/>
    </location>
</feature>
<reference evidence="2" key="1">
    <citation type="submission" date="2019-12" db="EMBL/GenBank/DDBJ databases">
        <authorList>
            <person name="Scholes J."/>
        </authorList>
    </citation>
    <scope>NUCLEOTIDE SEQUENCE</scope>
</reference>